<dbReference type="EMBL" id="JBBPBN010000031">
    <property type="protein sequence ID" value="KAK9004121.1"/>
    <property type="molecule type" value="Genomic_DNA"/>
</dbReference>
<keyword evidence="2" id="KW-1185">Reference proteome</keyword>
<organism evidence="1 2">
    <name type="scientific">Hibiscus sabdariffa</name>
    <name type="common">roselle</name>
    <dbReference type="NCBI Taxonomy" id="183260"/>
    <lineage>
        <taxon>Eukaryota</taxon>
        <taxon>Viridiplantae</taxon>
        <taxon>Streptophyta</taxon>
        <taxon>Embryophyta</taxon>
        <taxon>Tracheophyta</taxon>
        <taxon>Spermatophyta</taxon>
        <taxon>Magnoliopsida</taxon>
        <taxon>eudicotyledons</taxon>
        <taxon>Gunneridae</taxon>
        <taxon>Pentapetalae</taxon>
        <taxon>rosids</taxon>
        <taxon>malvids</taxon>
        <taxon>Malvales</taxon>
        <taxon>Malvaceae</taxon>
        <taxon>Malvoideae</taxon>
        <taxon>Hibiscus</taxon>
    </lineage>
</organism>
<reference evidence="1 2" key="1">
    <citation type="journal article" date="2024" name="G3 (Bethesda)">
        <title>Genome assembly of Hibiscus sabdariffa L. provides insights into metabolisms of medicinal natural products.</title>
        <authorList>
            <person name="Kim T."/>
        </authorList>
    </citation>
    <scope>NUCLEOTIDE SEQUENCE [LARGE SCALE GENOMIC DNA]</scope>
    <source>
        <strain evidence="1">TK-2024</strain>
        <tissue evidence="1">Old leaves</tissue>
    </source>
</reference>
<proteinExistence type="predicted"/>
<sequence length="136" mass="15238">MQPLSIANPLLRWVELDHSYRERADGSTKLLPYEDEFGSIDRSKELILQVLSGQTQGSTSNLYDVVHVLLASGDNSVVTEIYIWHPYHLAVRSFYAIPCYDTSLYSNSFDVLIGGGEIMLEGNCYTVDDLVDGTSR</sequence>
<evidence type="ECO:0000313" key="2">
    <source>
        <dbReference type="Proteomes" id="UP001396334"/>
    </source>
</evidence>
<protein>
    <submittedName>
        <fullName evidence="1">Uncharacterized protein</fullName>
    </submittedName>
</protein>
<gene>
    <name evidence="1" type="ORF">V6N11_001931</name>
</gene>
<evidence type="ECO:0000313" key="1">
    <source>
        <dbReference type="EMBL" id="KAK9004121.1"/>
    </source>
</evidence>
<comment type="caution">
    <text evidence="1">The sequence shown here is derived from an EMBL/GenBank/DDBJ whole genome shotgun (WGS) entry which is preliminary data.</text>
</comment>
<name>A0ABR2QTX5_9ROSI</name>
<accession>A0ABR2QTX5</accession>
<dbReference type="Proteomes" id="UP001396334">
    <property type="component" value="Unassembled WGS sequence"/>
</dbReference>